<evidence type="ECO:0000313" key="1">
    <source>
        <dbReference type="EMBL" id="BDX06311.1"/>
    </source>
</evidence>
<name>A0AA48HKA0_9ALTE</name>
<gene>
    <name evidence="1" type="ORF">MACH26_18320</name>
</gene>
<organism evidence="1 2">
    <name type="scientific">Planctobacterium marinum</name>
    <dbReference type="NCBI Taxonomy" id="1631968"/>
    <lineage>
        <taxon>Bacteria</taxon>
        <taxon>Pseudomonadati</taxon>
        <taxon>Pseudomonadota</taxon>
        <taxon>Gammaproteobacteria</taxon>
        <taxon>Alteromonadales</taxon>
        <taxon>Alteromonadaceae</taxon>
        <taxon>Planctobacterium</taxon>
    </lineage>
</organism>
<reference evidence="1" key="1">
    <citation type="submission" date="2023-01" db="EMBL/GenBank/DDBJ databases">
        <title>Complete genome sequence of Planctobacterium marinum strain Dej080120_11.</title>
        <authorList>
            <person name="Ueki S."/>
            <person name="Maruyama F."/>
        </authorList>
    </citation>
    <scope>NUCLEOTIDE SEQUENCE</scope>
    <source>
        <strain evidence="1">Dej080120_11</strain>
    </source>
</reference>
<dbReference type="PIRSF" id="PIRSF037225">
    <property type="entry name" value="UCP037225"/>
    <property type="match status" value="1"/>
</dbReference>
<dbReference type="InterPro" id="IPR017143">
    <property type="entry name" value="UCP037225"/>
</dbReference>
<dbReference type="AlphaFoldDB" id="A0AA48HKA0"/>
<dbReference type="RefSeq" id="WP_338292337.1">
    <property type="nucleotide sequence ID" value="NZ_AP027272.1"/>
</dbReference>
<keyword evidence="2" id="KW-1185">Reference proteome</keyword>
<dbReference type="KEGG" id="pmaw:MACH26_18320"/>
<proteinExistence type="predicted"/>
<evidence type="ECO:0000313" key="2">
    <source>
        <dbReference type="Proteomes" id="UP001333710"/>
    </source>
</evidence>
<accession>A0AA48HKA0</accession>
<dbReference type="Proteomes" id="UP001333710">
    <property type="component" value="Chromosome"/>
</dbReference>
<sequence>MFNDHTLKHTDINCPHCGHPVHLDLDCSNGDQDYIEDCANCCNPIHLNLHLNEISRTLELSVSSDNEQIY</sequence>
<dbReference type="Pfam" id="PF14255">
    <property type="entry name" value="Zn_ribbon_21"/>
    <property type="match status" value="1"/>
</dbReference>
<dbReference type="InterPro" id="IPR025990">
    <property type="entry name" value="zinc_ribbon_bacterial"/>
</dbReference>
<dbReference type="EMBL" id="AP027272">
    <property type="protein sequence ID" value="BDX06311.1"/>
    <property type="molecule type" value="Genomic_DNA"/>
</dbReference>
<protein>
    <submittedName>
        <fullName evidence="1">CPXCG motif-containing cysteine-rich protein</fullName>
    </submittedName>
</protein>